<keyword evidence="1" id="KW-0732">Signal</keyword>
<organism evidence="3 4">
    <name type="scientific">Brevibacillus porteri</name>
    <dbReference type="NCBI Taxonomy" id="2126350"/>
    <lineage>
        <taxon>Bacteria</taxon>
        <taxon>Bacillati</taxon>
        <taxon>Bacillota</taxon>
        <taxon>Bacilli</taxon>
        <taxon>Bacillales</taxon>
        <taxon>Paenibacillaceae</taxon>
        <taxon>Brevibacillus</taxon>
    </lineage>
</organism>
<feature type="signal peptide" evidence="1">
    <location>
        <begin position="1"/>
        <end position="18"/>
    </location>
</feature>
<dbReference type="Proteomes" id="UP000241645">
    <property type="component" value="Unassembled WGS sequence"/>
</dbReference>
<dbReference type="GeneID" id="95751328"/>
<dbReference type="Pfam" id="PF00395">
    <property type="entry name" value="SLH"/>
    <property type="match status" value="1"/>
</dbReference>
<accession>A0ABX5FT63</accession>
<dbReference type="EMBL" id="PXZO01000025">
    <property type="protein sequence ID" value="PSK09967.1"/>
    <property type="molecule type" value="Genomic_DNA"/>
</dbReference>
<sequence>MNRRAMMSYLLASVLAMAGFIGVADSHTVKAAAQAKDYASHTAKAAIDFGVQKKYLWLDSKGNFYPNSQITQGQFIASLVAIRGLKEVAPVPQLPAGHWAKMSYEKAQKAGILAGVKVEPNKLLTKEETAALVYAAWKPIRGEKDPNLSNAGALITWGWMKLAPSGQPKFREDLPVTRGEAAEILRYLWKDKWQLEEGAKYAAEFHKSLKIVNGKIVGKVPRGDSNFKMEAMFFTKQNEVKGFLKNQSFNVPVGNVIAFSFSVINSNDSTDAGIFMYKKLPTLEQTNNTRKFHTMKGEK</sequence>
<dbReference type="InterPro" id="IPR001119">
    <property type="entry name" value="SLH_dom"/>
</dbReference>
<evidence type="ECO:0000313" key="4">
    <source>
        <dbReference type="Proteomes" id="UP000241645"/>
    </source>
</evidence>
<feature type="chain" id="PRO_5047269832" description="SLH domain-containing protein" evidence="1">
    <location>
        <begin position="19"/>
        <end position="299"/>
    </location>
</feature>
<feature type="domain" description="SLH" evidence="2">
    <location>
        <begin position="87"/>
        <end position="147"/>
    </location>
</feature>
<evidence type="ECO:0000313" key="3">
    <source>
        <dbReference type="EMBL" id="PSK09967.1"/>
    </source>
</evidence>
<reference evidence="3 4" key="1">
    <citation type="submission" date="2018-03" db="EMBL/GenBank/DDBJ databases">
        <title>Brevisbacillus phylogenomics.</title>
        <authorList>
            <person name="Dunlap C."/>
        </authorList>
    </citation>
    <scope>NUCLEOTIDE SEQUENCE [LARGE SCALE GENOMIC DNA]</scope>
    <source>
        <strain evidence="3 4">NRRL B-41110</strain>
    </source>
</reference>
<evidence type="ECO:0000256" key="1">
    <source>
        <dbReference type="SAM" id="SignalP"/>
    </source>
</evidence>
<dbReference type="RefSeq" id="WP_106834762.1">
    <property type="nucleotide sequence ID" value="NZ_JARMEW010000030.1"/>
</dbReference>
<dbReference type="PROSITE" id="PS51272">
    <property type="entry name" value="SLH"/>
    <property type="match status" value="1"/>
</dbReference>
<evidence type="ECO:0000259" key="2">
    <source>
        <dbReference type="PROSITE" id="PS51272"/>
    </source>
</evidence>
<proteinExistence type="predicted"/>
<keyword evidence="4" id="KW-1185">Reference proteome</keyword>
<protein>
    <recommendedName>
        <fullName evidence="2">SLH domain-containing protein</fullName>
    </recommendedName>
</protein>
<comment type="caution">
    <text evidence="3">The sequence shown here is derived from an EMBL/GenBank/DDBJ whole genome shotgun (WGS) entry which is preliminary data.</text>
</comment>
<name>A0ABX5FT63_9BACL</name>
<gene>
    <name evidence="3" type="ORF">C7R92_14575</name>
</gene>